<feature type="transmembrane region" description="Helical" evidence="9">
    <location>
        <begin position="136"/>
        <end position="155"/>
    </location>
</feature>
<evidence type="ECO:0000256" key="3">
    <source>
        <dbReference type="ARBA" id="ARBA00022448"/>
    </source>
</evidence>
<dbReference type="InterPro" id="IPR005829">
    <property type="entry name" value="Sugar_transporter_CS"/>
</dbReference>
<reference evidence="11 12" key="1">
    <citation type="submission" date="2013-08" db="EMBL/GenBank/DDBJ databases">
        <title>The genome sequence of Knoellia subterranea.</title>
        <authorList>
            <person name="Zhu W."/>
            <person name="Wang G."/>
        </authorList>
    </citation>
    <scope>NUCLEOTIDE SEQUENCE [LARGE SCALE GENOMIC DNA]</scope>
    <source>
        <strain evidence="11 12">KCTC 19937</strain>
    </source>
</reference>
<dbReference type="EMBL" id="AVPK01000010">
    <property type="protein sequence ID" value="KGN36476.1"/>
    <property type="molecule type" value="Genomic_DNA"/>
</dbReference>
<feature type="transmembrane region" description="Helical" evidence="9">
    <location>
        <begin position="197"/>
        <end position="217"/>
    </location>
</feature>
<sequence>MTTTQDRAVRPSHAVQPPAPAPLEGRTIGLVGYRPGSAGHRRITLSLFAAGIATFALIYSTQALLPELAAGFGVSSADSTLSLSVTTAALAVALLVAGPLSDRIGRTRLIRASLAVSVVLAAAAAFAPTWSTFLGLRLAMGVTIAGLPAVATAYLREELEHDAQAGAVGLYIGGNAIGGMVGRLATGPVAELWGWRWALVAVAGLGLVCTAIVLVGLPPSRHFVARSAGVRPMLSMARRAVGDPVLLALYAVGLLGCGAFVAVFNAIGFRLTTAPFGLGLGAASLVFLVYACGTLGSAVGGRLADRFGRRAVAPLGALLALAGLLLTLPDALPAIVAGMAVMTAGFFVVHGVASGWVPVRAHAGGVASAQAASLYLFAYYVGSSVLGTAGGHAFAYAGWSGVVALSGLLFAGAGLLTLVIRRTPILDRPKG</sequence>
<feature type="transmembrane region" description="Helical" evidence="9">
    <location>
        <begin position="334"/>
        <end position="356"/>
    </location>
</feature>
<feature type="domain" description="Major facilitator superfamily (MFS) profile" evidence="10">
    <location>
        <begin position="39"/>
        <end position="424"/>
    </location>
</feature>
<dbReference type="PANTHER" id="PTHR43271:SF1">
    <property type="entry name" value="INNER MEMBRANE TRANSPORT PROTEIN YNFM"/>
    <property type="match status" value="1"/>
</dbReference>
<dbReference type="CDD" id="cd17324">
    <property type="entry name" value="MFS_NepI_like"/>
    <property type="match status" value="1"/>
</dbReference>
<organism evidence="11 12">
    <name type="scientific">Knoellia subterranea KCTC 19937</name>
    <dbReference type="NCBI Taxonomy" id="1385521"/>
    <lineage>
        <taxon>Bacteria</taxon>
        <taxon>Bacillati</taxon>
        <taxon>Actinomycetota</taxon>
        <taxon>Actinomycetes</taxon>
        <taxon>Micrococcales</taxon>
        <taxon>Intrasporangiaceae</taxon>
        <taxon>Knoellia</taxon>
    </lineage>
</organism>
<evidence type="ECO:0000313" key="11">
    <source>
        <dbReference type="EMBL" id="KGN36476.1"/>
    </source>
</evidence>
<evidence type="ECO:0000256" key="4">
    <source>
        <dbReference type="ARBA" id="ARBA00022475"/>
    </source>
</evidence>
<dbReference type="Gene3D" id="1.20.1250.20">
    <property type="entry name" value="MFS general substrate transporter like domains"/>
    <property type="match status" value="1"/>
</dbReference>
<evidence type="ECO:0000256" key="7">
    <source>
        <dbReference type="ARBA" id="ARBA00023136"/>
    </source>
</evidence>
<keyword evidence="3" id="KW-0813">Transport</keyword>
<evidence type="ECO:0000256" key="8">
    <source>
        <dbReference type="SAM" id="MobiDB-lite"/>
    </source>
</evidence>
<dbReference type="GO" id="GO:0022857">
    <property type="term" value="F:transmembrane transporter activity"/>
    <property type="evidence" value="ECO:0007669"/>
    <property type="project" value="InterPro"/>
</dbReference>
<feature type="transmembrane region" description="Helical" evidence="9">
    <location>
        <begin position="112"/>
        <end position="130"/>
    </location>
</feature>
<dbReference type="Proteomes" id="UP000030011">
    <property type="component" value="Unassembled WGS sequence"/>
</dbReference>
<evidence type="ECO:0000259" key="10">
    <source>
        <dbReference type="PROSITE" id="PS50850"/>
    </source>
</evidence>
<dbReference type="RefSeq" id="WP_245617308.1">
    <property type="nucleotide sequence ID" value="NZ_AVPK01000010.1"/>
</dbReference>
<dbReference type="SUPFAM" id="SSF103473">
    <property type="entry name" value="MFS general substrate transporter"/>
    <property type="match status" value="1"/>
</dbReference>
<keyword evidence="7 9" id="KW-0472">Membrane</keyword>
<evidence type="ECO:0000256" key="2">
    <source>
        <dbReference type="ARBA" id="ARBA00008335"/>
    </source>
</evidence>
<keyword evidence="6 9" id="KW-1133">Transmembrane helix</keyword>
<gene>
    <name evidence="11" type="ORF">N803_04450</name>
</gene>
<evidence type="ECO:0000313" key="12">
    <source>
        <dbReference type="Proteomes" id="UP000030011"/>
    </source>
</evidence>
<dbReference type="Pfam" id="PF07690">
    <property type="entry name" value="MFS_1"/>
    <property type="match status" value="1"/>
</dbReference>
<keyword evidence="4" id="KW-1003">Cell membrane</keyword>
<dbReference type="AlphaFoldDB" id="A0A0A0JLI6"/>
<dbReference type="PROSITE" id="PS50850">
    <property type="entry name" value="MFS"/>
    <property type="match status" value="1"/>
</dbReference>
<dbReference type="InterPro" id="IPR011701">
    <property type="entry name" value="MFS"/>
</dbReference>
<feature type="transmembrane region" description="Helical" evidence="9">
    <location>
        <begin position="245"/>
        <end position="264"/>
    </location>
</feature>
<dbReference type="PANTHER" id="PTHR43271">
    <property type="entry name" value="BLL2771 PROTEIN"/>
    <property type="match status" value="1"/>
</dbReference>
<keyword evidence="12" id="KW-1185">Reference proteome</keyword>
<comment type="similarity">
    <text evidence="2">Belongs to the major facilitator superfamily.</text>
</comment>
<feature type="transmembrane region" description="Helical" evidence="9">
    <location>
        <begin position="311"/>
        <end position="328"/>
    </location>
</feature>
<evidence type="ECO:0000256" key="1">
    <source>
        <dbReference type="ARBA" id="ARBA00004651"/>
    </source>
</evidence>
<feature type="transmembrane region" description="Helical" evidence="9">
    <location>
        <begin position="167"/>
        <end position="185"/>
    </location>
</feature>
<comment type="caution">
    <text evidence="11">The sequence shown here is derived from an EMBL/GenBank/DDBJ whole genome shotgun (WGS) entry which is preliminary data.</text>
</comment>
<evidence type="ECO:0000256" key="9">
    <source>
        <dbReference type="SAM" id="Phobius"/>
    </source>
</evidence>
<dbReference type="InterPro" id="IPR036259">
    <property type="entry name" value="MFS_trans_sf"/>
</dbReference>
<dbReference type="eggNOG" id="COG2814">
    <property type="taxonomic scope" value="Bacteria"/>
</dbReference>
<evidence type="ECO:0000256" key="6">
    <source>
        <dbReference type="ARBA" id="ARBA00022989"/>
    </source>
</evidence>
<dbReference type="PROSITE" id="PS00216">
    <property type="entry name" value="SUGAR_TRANSPORT_1"/>
    <property type="match status" value="1"/>
</dbReference>
<protein>
    <submittedName>
        <fullName evidence="11">MFS transporter</fullName>
    </submittedName>
</protein>
<dbReference type="STRING" id="1385521.N803_04450"/>
<name>A0A0A0JLI6_9MICO</name>
<comment type="subcellular location">
    <subcellularLocation>
        <location evidence="1">Cell membrane</location>
        <topology evidence="1">Multi-pass membrane protein</topology>
    </subcellularLocation>
</comment>
<keyword evidence="5 9" id="KW-0812">Transmembrane</keyword>
<feature type="transmembrane region" description="Helical" evidence="9">
    <location>
        <begin position="81"/>
        <end position="100"/>
    </location>
</feature>
<feature type="transmembrane region" description="Helical" evidence="9">
    <location>
        <begin position="43"/>
        <end position="61"/>
    </location>
</feature>
<accession>A0A0A0JLI6</accession>
<evidence type="ECO:0000256" key="5">
    <source>
        <dbReference type="ARBA" id="ARBA00022692"/>
    </source>
</evidence>
<feature type="region of interest" description="Disordered" evidence="8">
    <location>
        <begin position="1"/>
        <end position="22"/>
    </location>
</feature>
<dbReference type="InterPro" id="IPR020846">
    <property type="entry name" value="MFS_dom"/>
</dbReference>
<feature type="transmembrane region" description="Helical" evidence="9">
    <location>
        <begin position="393"/>
        <end position="420"/>
    </location>
</feature>
<feature type="transmembrane region" description="Helical" evidence="9">
    <location>
        <begin position="276"/>
        <end position="299"/>
    </location>
</feature>
<proteinExistence type="inferred from homology"/>
<dbReference type="GO" id="GO:0005886">
    <property type="term" value="C:plasma membrane"/>
    <property type="evidence" value="ECO:0007669"/>
    <property type="project" value="UniProtKB-SubCell"/>
</dbReference>